<gene>
    <name evidence="4" type="primary">qor</name>
    <name evidence="4" type="ORF">GCM10011499_30530</name>
</gene>
<dbReference type="InterPro" id="IPR013154">
    <property type="entry name" value="ADH-like_N"/>
</dbReference>
<dbReference type="InterPro" id="IPR020843">
    <property type="entry name" value="ER"/>
</dbReference>
<evidence type="ECO:0000313" key="4">
    <source>
        <dbReference type="EMBL" id="GGA58256.1"/>
    </source>
</evidence>
<dbReference type="Proteomes" id="UP000596977">
    <property type="component" value="Unassembled WGS sequence"/>
</dbReference>
<dbReference type="InterPro" id="IPR036291">
    <property type="entry name" value="NAD(P)-bd_dom_sf"/>
</dbReference>
<dbReference type="GO" id="GO:0016651">
    <property type="term" value="F:oxidoreductase activity, acting on NAD(P)H"/>
    <property type="evidence" value="ECO:0007669"/>
    <property type="project" value="TreeGrafter"/>
</dbReference>
<comment type="caution">
    <text evidence="4">The sequence shown here is derived from an EMBL/GenBank/DDBJ whole genome shotgun (WGS) entry which is preliminary data.</text>
</comment>
<dbReference type="PANTHER" id="PTHR48106:SF8">
    <property type="entry name" value="OS02G0805600 PROTEIN"/>
    <property type="match status" value="1"/>
</dbReference>
<evidence type="ECO:0000256" key="1">
    <source>
        <dbReference type="ARBA" id="ARBA00022857"/>
    </source>
</evidence>
<name>A0A916RLH9_9HYPH</name>
<dbReference type="SUPFAM" id="SSF50129">
    <property type="entry name" value="GroES-like"/>
    <property type="match status" value="1"/>
</dbReference>
<dbReference type="RefSeq" id="WP_244640842.1">
    <property type="nucleotide sequence ID" value="NZ_BMKB01000005.1"/>
</dbReference>
<dbReference type="SMART" id="SM00829">
    <property type="entry name" value="PKS_ER"/>
    <property type="match status" value="1"/>
</dbReference>
<dbReference type="AlphaFoldDB" id="A0A916RLH9"/>
<dbReference type="Gene3D" id="3.90.180.10">
    <property type="entry name" value="Medium-chain alcohol dehydrogenases, catalytic domain"/>
    <property type="match status" value="1"/>
</dbReference>
<dbReference type="PANTHER" id="PTHR48106">
    <property type="entry name" value="QUINONE OXIDOREDUCTASE PIG3-RELATED"/>
    <property type="match status" value="1"/>
</dbReference>
<keyword evidence="2" id="KW-0560">Oxidoreductase</keyword>
<dbReference type="Pfam" id="PF00107">
    <property type="entry name" value="ADH_zinc_N"/>
    <property type="match status" value="1"/>
</dbReference>
<dbReference type="Pfam" id="PF08240">
    <property type="entry name" value="ADH_N"/>
    <property type="match status" value="1"/>
</dbReference>
<dbReference type="SUPFAM" id="SSF51735">
    <property type="entry name" value="NAD(P)-binding Rossmann-fold domains"/>
    <property type="match status" value="1"/>
</dbReference>
<dbReference type="InterPro" id="IPR011032">
    <property type="entry name" value="GroES-like_sf"/>
</dbReference>
<reference evidence="4 5" key="1">
    <citation type="journal article" date="2014" name="Int. J. Syst. Evol. Microbiol.">
        <title>Complete genome sequence of Corynebacterium casei LMG S-19264T (=DSM 44701T), isolated from a smear-ripened cheese.</title>
        <authorList>
            <consortium name="US DOE Joint Genome Institute (JGI-PGF)"/>
            <person name="Walter F."/>
            <person name="Albersmeier A."/>
            <person name="Kalinowski J."/>
            <person name="Ruckert C."/>
        </authorList>
    </citation>
    <scope>NUCLEOTIDE SEQUENCE [LARGE SCALE GENOMIC DNA]</scope>
    <source>
        <strain evidence="4 5">CGMCC 1.15896</strain>
    </source>
</reference>
<keyword evidence="5" id="KW-1185">Reference proteome</keyword>
<evidence type="ECO:0000256" key="2">
    <source>
        <dbReference type="ARBA" id="ARBA00023002"/>
    </source>
</evidence>
<sequence length="337" mass="35226">MQAVTLSGHGGPDVLTATTIATPRPAPGEVLIRIFASGVNGPDISQRQGNYAPPADASPLPGLEVAGTIAALGENVDQFALGDSVVALCNGGGYAEYVAVPKGQVLPKPENWDWAQAATIPETFFTLQQTLIGRAKLARGSHVLVHGGAGGIGATAIQMCARIGAIPIATVSSDQKAEYAKAMGAAHVINYRTEDFVARTLEITGNMGADIIIDIVGGDYANRNLKAAARGGHILQLAVRQGARAEINLGLVLMKALTISGSTLRPLNALEKAELAHELYRTIWPAIADGTILPPRIRTFALADARKAHEAMEAPDHFGKIVLLTDAGRAAHTQAYD</sequence>
<accession>A0A916RLH9</accession>
<evidence type="ECO:0000313" key="5">
    <source>
        <dbReference type="Proteomes" id="UP000596977"/>
    </source>
</evidence>
<protein>
    <submittedName>
        <fullName evidence="4">NAD(P)H quinone oxidoreductase</fullName>
    </submittedName>
</protein>
<keyword evidence="1" id="KW-0521">NADP</keyword>
<proteinExistence type="predicted"/>
<dbReference type="InterPro" id="IPR014189">
    <property type="entry name" value="Quinone_OxRdtase_PIG3"/>
</dbReference>
<dbReference type="EMBL" id="BMKB01000005">
    <property type="protein sequence ID" value="GGA58256.1"/>
    <property type="molecule type" value="Genomic_DNA"/>
</dbReference>
<organism evidence="4 5">
    <name type="scientific">Pelagibacterium lentulum</name>
    <dbReference type="NCBI Taxonomy" id="2029865"/>
    <lineage>
        <taxon>Bacteria</taxon>
        <taxon>Pseudomonadati</taxon>
        <taxon>Pseudomonadota</taxon>
        <taxon>Alphaproteobacteria</taxon>
        <taxon>Hyphomicrobiales</taxon>
        <taxon>Devosiaceae</taxon>
        <taxon>Pelagibacterium</taxon>
    </lineage>
</organism>
<evidence type="ECO:0000259" key="3">
    <source>
        <dbReference type="SMART" id="SM00829"/>
    </source>
</evidence>
<dbReference type="InterPro" id="IPR013149">
    <property type="entry name" value="ADH-like_C"/>
</dbReference>
<feature type="domain" description="Enoyl reductase (ER)" evidence="3">
    <location>
        <begin position="10"/>
        <end position="323"/>
    </location>
</feature>
<dbReference type="Gene3D" id="3.40.50.720">
    <property type="entry name" value="NAD(P)-binding Rossmann-like Domain"/>
    <property type="match status" value="1"/>
</dbReference>
<dbReference type="NCBIfam" id="TIGR02824">
    <property type="entry name" value="quinone_pig3"/>
    <property type="match status" value="1"/>
</dbReference>
<dbReference type="GO" id="GO:0070402">
    <property type="term" value="F:NADPH binding"/>
    <property type="evidence" value="ECO:0007669"/>
    <property type="project" value="TreeGrafter"/>
</dbReference>
<dbReference type="CDD" id="cd05276">
    <property type="entry name" value="p53_inducible_oxidoreductase"/>
    <property type="match status" value="1"/>
</dbReference>